<evidence type="ECO:0008006" key="5">
    <source>
        <dbReference type="Google" id="ProtNLM"/>
    </source>
</evidence>
<dbReference type="OrthoDB" id="780445at2759"/>
<dbReference type="PANTHER" id="PTHR37716:SF1">
    <property type="entry name" value="OS07G0568900 PROTEIN"/>
    <property type="match status" value="1"/>
</dbReference>
<keyword evidence="4" id="KW-1185">Reference proteome</keyword>
<sequence>MVVLSLQSLNWYGHGGIMEKKKKKKRHLTGIIRATDKNDSSSSSSSQRFEIDTDKAREALKQLDQQIESQADEKPRIFIKTSLDVVRSSTGDSSSVDPYTFEEPSELSGSFLTTLAFVLLALTLFYNILFITVIKPSMDGPQSVPEENRVAMSDSEIVQFPLSSFPEKIFKQ</sequence>
<evidence type="ECO:0000256" key="2">
    <source>
        <dbReference type="SAM" id="Phobius"/>
    </source>
</evidence>
<keyword evidence="2" id="KW-0472">Membrane</keyword>
<protein>
    <recommendedName>
        <fullName evidence="5">Transmembrane protein</fullName>
    </recommendedName>
</protein>
<dbReference type="GO" id="GO:0009535">
    <property type="term" value="C:chloroplast thylakoid membrane"/>
    <property type="evidence" value="ECO:0007669"/>
    <property type="project" value="TreeGrafter"/>
</dbReference>
<dbReference type="PANTHER" id="PTHR37716">
    <property type="entry name" value="OS07G0568900 PROTEIN"/>
    <property type="match status" value="1"/>
</dbReference>
<keyword evidence="2" id="KW-1133">Transmembrane helix</keyword>
<dbReference type="OMA" id="MQLLCFY"/>
<proteinExistence type="predicted"/>
<evidence type="ECO:0000256" key="1">
    <source>
        <dbReference type="SAM" id="Coils"/>
    </source>
</evidence>
<name>V4KPB7_EUTSA</name>
<feature type="transmembrane region" description="Helical" evidence="2">
    <location>
        <begin position="111"/>
        <end position="134"/>
    </location>
</feature>
<organism evidence="3 4">
    <name type="scientific">Eutrema salsugineum</name>
    <name type="common">Saltwater cress</name>
    <name type="synonym">Sisymbrium salsugineum</name>
    <dbReference type="NCBI Taxonomy" id="72664"/>
    <lineage>
        <taxon>Eukaryota</taxon>
        <taxon>Viridiplantae</taxon>
        <taxon>Streptophyta</taxon>
        <taxon>Embryophyta</taxon>
        <taxon>Tracheophyta</taxon>
        <taxon>Spermatophyta</taxon>
        <taxon>Magnoliopsida</taxon>
        <taxon>eudicotyledons</taxon>
        <taxon>Gunneridae</taxon>
        <taxon>Pentapetalae</taxon>
        <taxon>rosids</taxon>
        <taxon>malvids</taxon>
        <taxon>Brassicales</taxon>
        <taxon>Brassicaceae</taxon>
        <taxon>Eutremeae</taxon>
        <taxon>Eutrema</taxon>
    </lineage>
</organism>
<dbReference type="Gramene" id="ESQ33129">
    <property type="protein sequence ID" value="ESQ33129"/>
    <property type="gene ID" value="EUTSA_v10005015mg"/>
</dbReference>
<accession>V4KPB7</accession>
<keyword evidence="2" id="KW-0812">Transmembrane</keyword>
<evidence type="ECO:0000313" key="4">
    <source>
        <dbReference type="Proteomes" id="UP000030689"/>
    </source>
</evidence>
<dbReference type="eggNOG" id="ENOG502S7F8">
    <property type="taxonomic scope" value="Eukaryota"/>
</dbReference>
<dbReference type="EMBL" id="KI517748">
    <property type="protein sequence ID" value="ESQ33129.1"/>
    <property type="molecule type" value="Genomic_DNA"/>
</dbReference>
<evidence type="ECO:0000313" key="3">
    <source>
        <dbReference type="EMBL" id="ESQ33129.1"/>
    </source>
</evidence>
<reference evidence="3 4" key="1">
    <citation type="journal article" date="2013" name="Front. Plant Sci.">
        <title>The Reference Genome of the Halophytic Plant Eutrema salsugineum.</title>
        <authorList>
            <person name="Yang R."/>
            <person name="Jarvis D.E."/>
            <person name="Chen H."/>
            <person name="Beilstein M.A."/>
            <person name="Grimwood J."/>
            <person name="Jenkins J."/>
            <person name="Shu S."/>
            <person name="Prochnik S."/>
            <person name="Xin M."/>
            <person name="Ma C."/>
            <person name="Schmutz J."/>
            <person name="Wing R.A."/>
            <person name="Mitchell-Olds T."/>
            <person name="Schumaker K.S."/>
            <person name="Wang X."/>
        </authorList>
    </citation>
    <scope>NUCLEOTIDE SEQUENCE [LARGE SCALE GENOMIC DNA]</scope>
</reference>
<feature type="coiled-coil region" evidence="1">
    <location>
        <begin position="46"/>
        <end position="73"/>
    </location>
</feature>
<dbReference type="AlphaFoldDB" id="V4KPB7"/>
<dbReference type="Proteomes" id="UP000030689">
    <property type="component" value="Unassembled WGS sequence"/>
</dbReference>
<dbReference type="KEGG" id="eus:EUTSA_v10005015mg"/>
<gene>
    <name evidence="3" type="ORF">EUTSA_v10005015mg</name>
</gene>
<keyword evidence="1" id="KW-0175">Coiled coil</keyword>